<keyword evidence="1" id="KW-0472">Membrane</keyword>
<reference evidence="2 3" key="1">
    <citation type="journal article" date="2019" name="Sci. Rep.">
        <title>Orb-weaving spider Araneus ventricosus genome elucidates the spidroin gene catalogue.</title>
        <authorList>
            <person name="Kono N."/>
            <person name="Nakamura H."/>
            <person name="Ohtoshi R."/>
            <person name="Moran D.A.P."/>
            <person name="Shinohara A."/>
            <person name="Yoshida Y."/>
            <person name="Fujiwara M."/>
            <person name="Mori M."/>
            <person name="Tomita M."/>
            <person name="Arakawa K."/>
        </authorList>
    </citation>
    <scope>NUCLEOTIDE SEQUENCE [LARGE SCALE GENOMIC DNA]</scope>
</reference>
<accession>A0A4Y2M6K6</accession>
<feature type="transmembrane region" description="Helical" evidence="1">
    <location>
        <begin position="20"/>
        <end position="43"/>
    </location>
</feature>
<dbReference type="AlphaFoldDB" id="A0A4Y2M6K6"/>
<keyword evidence="1" id="KW-0812">Transmembrane</keyword>
<keyword evidence="1" id="KW-1133">Transmembrane helix</keyword>
<comment type="caution">
    <text evidence="2">The sequence shown here is derived from an EMBL/GenBank/DDBJ whole genome shotgun (WGS) entry which is preliminary data.</text>
</comment>
<gene>
    <name evidence="2" type="ORF">AVEN_68060_1</name>
</gene>
<dbReference type="Proteomes" id="UP000499080">
    <property type="component" value="Unassembled WGS sequence"/>
</dbReference>
<evidence type="ECO:0000256" key="1">
    <source>
        <dbReference type="SAM" id="Phobius"/>
    </source>
</evidence>
<protein>
    <submittedName>
        <fullName evidence="2">Uncharacterized protein</fullName>
    </submittedName>
</protein>
<sequence>MDILFSPAVGNKPALSVLKLVTLVTLVKPPLIALIAREIILALRMKRKSRLLKLSKTCPLVKNEKLLQTELQKLESLVHLWPNLLLYAHVDRQNLLLIIQKSVLKAAKPPRGLAFFRWVRVSQSRGTQGSFLLPGGLLSLVDTGVATPGCPSDFSLIFFFLTCIGTPLTLYTSLQAVAVQVHARTLVTVCSVYLPPHDVIS</sequence>
<keyword evidence="3" id="KW-1185">Reference proteome</keyword>
<dbReference type="EMBL" id="BGPR01006896">
    <property type="protein sequence ID" value="GBN22728.1"/>
    <property type="molecule type" value="Genomic_DNA"/>
</dbReference>
<proteinExistence type="predicted"/>
<organism evidence="2 3">
    <name type="scientific">Araneus ventricosus</name>
    <name type="common">Orbweaver spider</name>
    <name type="synonym">Epeira ventricosa</name>
    <dbReference type="NCBI Taxonomy" id="182803"/>
    <lineage>
        <taxon>Eukaryota</taxon>
        <taxon>Metazoa</taxon>
        <taxon>Ecdysozoa</taxon>
        <taxon>Arthropoda</taxon>
        <taxon>Chelicerata</taxon>
        <taxon>Arachnida</taxon>
        <taxon>Araneae</taxon>
        <taxon>Araneomorphae</taxon>
        <taxon>Entelegynae</taxon>
        <taxon>Araneoidea</taxon>
        <taxon>Araneidae</taxon>
        <taxon>Araneus</taxon>
    </lineage>
</organism>
<evidence type="ECO:0000313" key="2">
    <source>
        <dbReference type="EMBL" id="GBN22728.1"/>
    </source>
</evidence>
<evidence type="ECO:0000313" key="3">
    <source>
        <dbReference type="Proteomes" id="UP000499080"/>
    </source>
</evidence>
<name>A0A4Y2M6K6_ARAVE</name>